<dbReference type="InParanoid" id="I0JZY0"/>
<sequence>MFVNQAKIASILPHYTLKILRIFPNHNFYVCIFPFTFFIISLYWMEG</sequence>
<dbReference type="EMBL" id="CAHT01000089">
    <property type="protein sequence ID" value="CCG92799.1"/>
    <property type="molecule type" value="Genomic_DNA"/>
</dbReference>
<name>I0JZY0_METFB</name>
<evidence type="ECO:0000313" key="3">
    <source>
        <dbReference type="Proteomes" id="UP000004837"/>
    </source>
</evidence>
<feature type="transmembrane region" description="Helical" evidence="1">
    <location>
        <begin position="27"/>
        <end position="45"/>
    </location>
</feature>
<organism evidence="2 3">
    <name type="scientific">Methylacidiphilum fumariolicum (strain SolV)</name>
    <dbReference type="NCBI Taxonomy" id="1156937"/>
    <lineage>
        <taxon>Bacteria</taxon>
        <taxon>Pseudomonadati</taxon>
        <taxon>Verrucomicrobiota</taxon>
        <taxon>Methylacidiphilae</taxon>
        <taxon>Methylacidiphilales</taxon>
        <taxon>Methylacidiphilaceae</taxon>
        <taxon>Methylacidiphilum (ex Ratnadevi et al. 2023)</taxon>
    </lineage>
</organism>
<keyword evidence="1" id="KW-0812">Transmembrane</keyword>
<keyword evidence="1" id="KW-1133">Transmembrane helix</keyword>
<keyword evidence="1" id="KW-0472">Membrane</keyword>
<proteinExistence type="predicted"/>
<evidence type="ECO:0000256" key="1">
    <source>
        <dbReference type="SAM" id="Phobius"/>
    </source>
</evidence>
<dbReference type="Proteomes" id="UP000004837">
    <property type="component" value="Unassembled WGS sequence"/>
</dbReference>
<reference evidence="2 3" key="1">
    <citation type="journal article" date="2012" name="J. Bacteriol.">
        <title>Draft Genome Sequence of the Volcano-Inhabiting Thermoacidophilic Methanotroph Methylacidiphilum fumariolicum Strain SolV.</title>
        <authorList>
            <person name="Khadem A.F."/>
            <person name="Wieczorek A.S."/>
            <person name="Pol A."/>
            <person name="Vuilleumier S."/>
            <person name="Harhangi H.R."/>
            <person name="Dunfield P.F."/>
            <person name="Kalyuzhnaya M.G."/>
            <person name="Murrell J.C."/>
            <person name="Francoijs K.-J."/>
            <person name="Stunnenberg H.G."/>
            <person name="Stein L.Y."/>
            <person name="DiSpirito A.A."/>
            <person name="Semrau J.D."/>
            <person name="Lajus A."/>
            <person name="Medigue C."/>
            <person name="Klotz M.G."/>
            <person name="Jetten M.S.M."/>
            <person name="Op den Camp H.J.M."/>
        </authorList>
    </citation>
    <scope>NUCLEOTIDE SEQUENCE [LARGE SCALE GENOMIC DNA]</scope>
    <source>
        <strain evidence="2 3">SolV</strain>
    </source>
</reference>
<protein>
    <submittedName>
        <fullName evidence="2">Uncharacterized protein</fullName>
    </submittedName>
</protein>
<evidence type="ECO:0000313" key="2">
    <source>
        <dbReference type="EMBL" id="CCG92799.1"/>
    </source>
</evidence>
<comment type="caution">
    <text evidence="2">The sequence shown here is derived from an EMBL/GenBank/DDBJ whole genome shotgun (WGS) entry which is preliminary data.</text>
</comment>
<accession>I0JZY0</accession>
<gene>
    <name evidence="2" type="ORF">MFUM_800013</name>
</gene>
<dbReference type="AlphaFoldDB" id="I0JZY0"/>